<protein>
    <submittedName>
        <fullName evidence="3">Exopolysaccharide production repressor exox</fullName>
    </submittedName>
</protein>
<dbReference type="AlphaFoldDB" id="A0A4Q2SW04"/>
<keyword evidence="2" id="KW-0812">Transmembrane</keyword>
<dbReference type="OrthoDB" id="9802759at2"/>
<dbReference type="EMBL" id="SDVB01000253">
    <property type="protein sequence ID" value="RYC10012.1"/>
    <property type="molecule type" value="Genomic_DNA"/>
</dbReference>
<feature type="compositionally biased region" description="Polar residues" evidence="1">
    <location>
        <begin position="81"/>
        <end position="90"/>
    </location>
</feature>
<organism evidence="3 4">
    <name type="scientific">Ciceribacter ferrooxidans</name>
    <dbReference type="NCBI Taxonomy" id="2509717"/>
    <lineage>
        <taxon>Bacteria</taxon>
        <taxon>Pseudomonadati</taxon>
        <taxon>Pseudomonadota</taxon>
        <taxon>Alphaproteobacteria</taxon>
        <taxon>Hyphomicrobiales</taxon>
        <taxon>Rhizobiaceae</taxon>
        <taxon>Ciceribacter</taxon>
    </lineage>
</organism>
<comment type="caution">
    <text evidence="3">The sequence shown here is derived from an EMBL/GenBank/DDBJ whole genome shotgun (WGS) entry which is preliminary data.</text>
</comment>
<keyword evidence="4" id="KW-1185">Reference proteome</keyword>
<keyword evidence="2" id="KW-1133">Transmembrane helix</keyword>
<keyword evidence="2" id="KW-0472">Membrane</keyword>
<dbReference type="Proteomes" id="UP000291088">
    <property type="component" value="Unassembled WGS sequence"/>
</dbReference>
<reference evidence="3 4" key="1">
    <citation type="submission" date="2019-01" db="EMBL/GenBank/DDBJ databases">
        <authorList>
            <person name="Deng T."/>
        </authorList>
    </citation>
    <scope>NUCLEOTIDE SEQUENCE [LARGE SCALE GENOMIC DNA]</scope>
    <source>
        <strain evidence="3 4">F8825</strain>
    </source>
</reference>
<evidence type="ECO:0000256" key="2">
    <source>
        <dbReference type="SAM" id="Phobius"/>
    </source>
</evidence>
<feature type="region of interest" description="Disordered" evidence="1">
    <location>
        <begin position="62"/>
        <end position="90"/>
    </location>
</feature>
<gene>
    <name evidence="3" type="ORF">EUU22_18200</name>
</gene>
<name>A0A4Q2SW04_9HYPH</name>
<proteinExistence type="predicted"/>
<dbReference type="InterPro" id="IPR024239">
    <property type="entry name" value="SyrA"/>
</dbReference>
<feature type="compositionally biased region" description="Basic and acidic residues" evidence="1">
    <location>
        <begin position="62"/>
        <end position="75"/>
    </location>
</feature>
<dbReference type="Pfam" id="PF11089">
    <property type="entry name" value="SyrA"/>
    <property type="match status" value="1"/>
</dbReference>
<evidence type="ECO:0000313" key="3">
    <source>
        <dbReference type="EMBL" id="RYC10012.1"/>
    </source>
</evidence>
<accession>A0A4Q2SW04</accession>
<evidence type="ECO:0000313" key="4">
    <source>
        <dbReference type="Proteomes" id="UP000291088"/>
    </source>
</evidence>
<feature type="transmembrane region" description="Helical" evidence="2">
    <location>
        <begin position="33"/>
        <end position="55"/>
    </location>
</feature>
<sequence>MYGPRVMMSMVGVLIVFGLVTYALTGSLTTTLIQTAVSAILLQVGYFLAVLYMVAKAARQRKSELETSATDEKAKSARVSRLNSPGPSKL</sequence>
<evidence type="ECO:0000256" key="1">
    <source>
        <dbReference type="SAM" id="MobiDB-lite"/>
    </source>
</evidence>